<name>A0A7J6V8K6_THATH</name>
<protein>
    <submittedName>
        <fullName evidence="3">Pentatricopeptide repeat-containing protein</fullName>
    </submittedName>
</protein>
<dbReference type="Pfam" id="PF13041">
    <property type="entry name" value="PPR_2"/>
    <property type="match status" value="1"/>
</dbReference>
<dbReference type="AlphaFoldDB" id="A0A7J6V8K6"/>
<accession>A0A7J6V8K6</accession>
<feature type="repeat" description="PPR" evidence="2">
    <location>
        <begin position="168"/>
        <end position="202"/>
    </location>
</feature>
<dbReference type="PROSITE" id="PS51375">
    <property type="entry name" value="PPR"/>
    <property type="match status" value="4"/>
</dbReference>
<dbReference type="OrthoDB" id="185373at2759"/>
<dbReference type="SUPFAM" id="SSF48452">
    <property type="entry name" value="TPR-like"/>
    <property type="match status" value="1"/>
</dbReference>
<evidence type="ECO:0000313" key="4">
    <source>
        <dbReference type="Proteomes" id="UP000554482"/>
    </source>
</evidence>
<dbReference type="PANTHER" id="PTHR47926:SF405">
    <property type="entry name" value="DYW DOMAIN-CONTAINING PROTEIN"/>
    <property type="match status" value="1"/>
</dbReference>
<reference evidence="3 4" key="1">
    <citation type="submission" date="2020-06" db="EMBL/GenBank/DDBJ databases">
        <title>Transcriptomic and genomic resources for Thalictrum thalictroides and T. hernandezii: Facilitating candidate gene discovery in an emerging model plant lineage.</title>
        <authorList>
            <person name="Arias T."/>
            <person name="Riano-Pachon D.M."/>
            <person name="Di Stilio V.S."/>
        </authorList>
    </citation>
    <scope>NUCLEOTIDE SEQUENCE [LARGE SCALE GENOMIC DNA]</scope>
    <source>
        <strain evidence="4">cv. WT478/WT964</strain>
        <tissue evidence="3">Leaves</tissue>
    </source>
</reference>
<dbReference type="InterPro" id="IPR002885">
    <property type="entry name" value="PPR_rpt"/>
</dbReference>
<gene>
    <name evidence="3" type="ORF">FRX31_028989</name>
</gene>
<feature type="repeat" description="PPR" evidence="2">
    <location>
        <begin position="137"/>
        <end position="167"/>
    </location>
</feature>
<dbReference type="FunFam" id="1.25.40.10:FF:000031">
    <property type="entry name" value="Pentatricopeptide repeat-containing protein mitochondrial"/>
    <property type="match status" value="1"/>
</dbReference>
<sequence length="585" mass="65514">MGFPIKYLLTNCKHIKPLTQLHAISIVTGIFSSGDSNGNLITSYARLGDLVSARQVFDQIPEPKRVIPTWNAMIIAYSKVGFSNQVLNLYHSLVLGNGSKPDSTTFTITLKACASLMDLKTGEVVRRNAVEFGYKDDVFVGSSVVNLYAKCGKMEEAMKVFDEMPKRDLVTWTTMVSGYAQSGKSFEAIEIYREMQRENVKGDEIVMVSLIQSCSNIGDIKWGQSVHGYMIRREVVLDVVTETSLVDMYAKNGLLKLASCVFDSMSYRNVVSWSALISGFAQNGFAWDAFKLFVEMQKCRFKPDHMSLVSVLVACSHVGFSKFGKSIHGYIVRSLEFDQILGTAVIDMYSKCGSLLSARVLFDRVNLRDLISWNAMIAIYGIHGYGKDALLLFWQMKQTGLRPDHATFASLLSAFSHSGLVEEGLYWFDLMSKEFNIRPSEKHYACMIDLLARAGRVEEAYKMIDSMDVEPGVTIWVALLAGCGNHGKLDLGLRVAKKVLELRPDDPGIYTLVSNVCAAANNWDDVATVRKVMKKSGLKKVPGYSVVEVNNRLHTFLMEDKSHPHLEKMLTMLKWLDLEMRLESN</sequence>
<dbReference type="InterPro" id="IPR046960">
    <property type="entry name" value="PPR_At4g14850-like_plant"/>
</dbReference>
<dbReference type="Pfam" id="PF20431">
    <property type="entry name" value="E_motif"/>
    <property type="match status" value="1"/>
</dbReference>
<dbReference type="GO" id="GO:0003723">
    <property type="term" value="F:RNA binding"/>
    <property type="evidence" value="ECO:0007669"/>
    <property type="project" value="InterPro"/>
</dbReference>
<comment type="caution">
    <text evidence="3">The sequence shown here is derived from an EMBL/GenBank/DDBJ whole genome shotgun (WGS) entry which is preliminary data.</text>
</comment>
<feature type="repeat" description="PPR" evidence="2">
    <location>
        <begin position="269"/>
        <end position="303"/>
    </location>
</feature>
<dbReference type="GO" id="GO:0009451">
    <property type="term" value="P:RNA modification"/>
    <property type="evidence" value="ECO:0007669"/>
    <property type="project" value="InterPro"/>
</dbReference>
<evidence type="ECO:0000256" key="1">
    <source>
        <dbReference type="ARBA" id="ARBA00022737"/>
    </source>
</evidence>
<evidence type="ECO:0000313" key="3">
    <source>
        <dbReference type="EMBL" id="KAF5181424.1"/>
    </source>
</evidence>
<dbReference type="Gene3D" id="1.25.40.10">
    <property type="entry name" value="Tetratricopeptide repeat domain"/>
    <property type="match status" value="4"/>
</dbReference>
<organism evidence="3 4">
    <name type="scientific">Thalictrum thalictroides</name>
    <name type="common">Rue-anemone</name>
    <name type="synonym">Anemone thalictroides</name>
    <dbReference type="NCBI Taxonomy" id="46969"/>
    <lineage>
        <taxon>Eukaryota</taxon>
        <taxon>Viridiplantae</taxon>
        <taxon>Streptophyta</taxon>
        <taxon>Embryophyta</taxon>
        <taxon>Tracheophyta</taxon>
        <taxon>Spermatophyta</taxon>
        <taxon>Magnoliopsida</taxon>
        <taxon>Ranunculales</taxon>
        <taxon>Ranunculaceae</taxon>
        <taxon>Thalictroideae</taxon>
        <taxon>Thalictrum</taxon>
    </lineage>
</organism>
<keyword evidence="4" id="KW-1185">Reference proteome</keyword>
<evidence type="ECO:0000256" key="2">
    <source>
        <dbReference type="PROSITE-ProRule" id="PRU00708"/>
    </source>
</evidence>
<dbReference type="NCBIfam" id="TIGR00756">
    <property type="entry name" value="PPR"/>
    <property type="match status" value="5"/>
</dbReference>
<proteinExistence type="predicted"/>
<dbReference type="PANTHER" id="PTHR47926">
    <property type="entry name" value="PENTATRICOPEPTIDE REPEAT-CONTAINING PROTEIN"/>
    <property type="match status" value="1"/>
</dbReference>
<dbReference type="InterPro" id="IPR046848">
    <property type="entry name" value="E_motif"/>
</dbReference>
<dbReference type="Pfam" id="PF01535">
    <property type="entry name" value="PPR"/>
    <property type="match status" value="7"/>
</dbReference>
<dbReference type="InterPro" id="IPR011990">
    <property type="entry name" value="TPR-like_helical_dom_sf"/>
</dbReference>
<dbReference type="FunFam" id="1.25.40.10:FF:000344">
    <property type="entry name" value="Pentatricopeptide repeat-containing protein"/>
    <property type="match status" value="1"/>
</dbReference>
<dbReference type="Proteomes" id="UP000554482">
    <property type="component" value="Unassembled WGS sequence"/>
</dbReference>
<keyword evidence="1" id="KW-0677">Repeat</keyword>
<dbReference type="FunFam" id="1.25.40.10:FF:000090">
    <property type="entry name" value="Pentatricopeptide repeat-containing protein, chloroplastic"/>
    <property type="match status" value="1"/>
</dbReference>
<feature type="repeat" description="PPR" evidence="2">
    <location>
        <begin position="369"/>
        <end position="403"/>
    </location>
</feature>
<dbReference type="EMBL" id="JABWDY010036213">
    <property type="protein sequence ID" value="KAF5181424.1"/>
    <property type="molecule type" value="Genomic_DNA"/>
</dbReference>